<dbReference type="SUPFAM" id="SSF53448">
    <property type="entry name" value="Nucleotide-diphospho-sugar transferases"/>
    <property type="match status" value="1"/>
</dbReference>
<dbReference type="PANTHER" id="PTHR22916">
    <property type="entry name" value="GLYCOSYLTRANSFERASE"/>
    <property type="match status" value="1"/>
</dbReference>
<dbReference type="RefSeq" id="WP_246147415.1">
    <property type="nucleotide sequence ID" value="NZ_BJXX01000174.1"/>
</dbReference>
<evidence type="ECO:0000313" key="4">
    <source>
        <dbReference type="Proteomes" id="UP000321157"/>
    </source>
</evidence>
<accession>A0A511VBG3</accession>
<reference evidence="3 4" key="1">
    <citation type="submission" date="2019-07" db="EMBL/GenBank/DDBJ databases">
        <title>Whole genome shotgun sequence of Aneurinibacillus danicus NBRC 102444.</title>
        <authorList>
            <person name="Hosoyama A."/>
            <person name="Uohara A."/>
            <person name="Ohji S."/>
            <person name="Ichikawa N."/>
        </authorList>
    </citation>
    <scope>NUCLEOTIDE SEQUENCE [LARGE SCALE GENOMIC DNA]</scope>
    <source>
        <strain evidence="3 4">NBRC 102444</strain>
    </source>
</reference>
<evidence type="ECO:0000313" key="3">
    <source>
        <dbReference type="EMBL" id="GEN36266.1"/>
    </source>
</evidence>
<sequence>MLPKVSIIIPTYNCPYVDQAIQSALHQTYPNIEVIVVNDGSIVFNEKISPYYGRIRYIEQKNGGTGSALNTGIKNATGDYFAWLSSDDLYVPTKVHEQLTFMEKMNAAVSYTNYYLIDVRNKIISQPISYLFSSDVQFYHFLTRGNPINGCTVMMKMSVFSEVGLFNETLRYTQDYEMWLRVVQRYKFHYLNRPLVLRRDHDAMNSKKYVNGMIKENEWVRNKYRQSLVTLITKEVNP</sequence>
<comment type="caution">
    <text evidence="3">The sequence shown here is derived from an EMBL/GenBank/DDBJ whole genome shotgun (WGS) entry which is preliminary data.</text>
</comment>
<organism evidence="3 4">
    <name type="scientific">Aneurinibacillus danicus</name>
    <dbReference type="NCBI Taxonomy" id="267746"/>
    <lineage>
        <taxon>Bacteria</taxon>
        <taxon>Bacillati</taxon>
        <taxon>Bacillota</taxon>
        <taxon>Bacilli</taxon>
        <taxon>Bacillales</taxon>
        <taxon>Paenibacillaceae</taxon>
        <taxon>Aneurinibacillus group</taxon>
        <taxon>Aneurinibacillus</taxon>
    </lineage>
</organism>
<dbReference type="GO" id="GO:0016758">
    <property type="term" value="F:hexosyltransferase activity"/>
    <property type="evidence" value="ECO:0007669"/>
    <property type="project" value="UniProtKB-ARBA"/>
</dbReference>
<feature type="domain" description="Glycosyltransferase 2-like" evidence="2">
    <location>
        <begin position="6"/>
        <end position="156"/>
    </location>
</feature>
<dbReference type="Gene3D" id="3.90.550.10">
    <property type="entry name" value="Spore Coat Polysaccharide Biosynthesis Protein SpsA, Chain A"/>
    <property type="match status" value="1"/>
</dbReference>
<dbReference type="InterPro" id="IPR029044">
    <property type="entry name" value="Nucleotide-diphossugar_trans"/>
</dbReference>
<dbReference type="AlphaFoldDB" id="A0A511VBG3"/>
<evidence type="ECO:0000256" key="1">
    <source>
        <dbReference type="ARBA" id="ARBA00006739"/>
    </source>
</evidence>
<dbReference type="PANTHER" id="PTHR22916:SF3">
    <property type="entry name" value="UDP-GLCNAC:BETAGAL BETA-1,3-N-ACETYLGLUCOSAMINYLTRANSFERASE-LIKE PROTEIN 1"/>
    <property type="match status" value="1"/>
</dbReference>
<dbReference type="Proteomes" id="UP000321157">
    <property type="component" value="Unassembled WGS sequence"/>
</dbReference>
<evidence type="ECO:0000259" key="2">
    <source>
        <dbReference type="Pfam" id="PF00535"/>
    </source>
</evidence>
<name>A0A511VBG3_9BACL</name>
<keyword evidence="4" id="KW-1185">Reference proteome</keyword>
<dbReference type="InterPro" id="IPR001173">
    <property type="entry name" value="Glyco_trans_2-like"/>
</dbReference>
<proteinExistence type="inferred from homology"/>
<dbReference type="Pfam" id="PF00535">
    <property type="entry name" value="Glycos_transf_2"/>
    <property type="match status" value="1"/>
</dbReference>
<dbReference type="EMBL" id="BJXX01000174">
    <property type="protein sequence ID" value="GEN36266.1"/>
    <property type="molecule type" value="Genomic_DNA"/>
</dbReference>
<comment type="similarity">
    <text evidence="1">Belongs to the glycosyltransferase 2 family.</text>
</comment>
<gene>
    <name evidence="3" type="ORF">ADA01nite_37260</name>
</gene>
<protein>
    <recommendedName>
        <fullName evidence="2">Glycosyltransferase 2-like domain-containing protein</fullName>
    </recommendedName>
</protein>